<feature type="domain" description="Glutamine amidotransferase type-2" evidence="11">
    <location>
        <begin position="2"/>
        <end position="213"/>
    </location>
</feature>
<dbReference type="InterPro" id="IPR051786">
    <property type="entry name" value="ASN_synthetase/amidase"/>
</dbReference>
<dbReference type="EMBL" id="LWQU01000104">
    <property type="protein sequence ID" value="OAN55072.1"/>
    <property type="molecule type" value="Genomic_DNA"/>
</dbReference>
<dbReference type="Pfam" id="PF00733">
    <property type="entry name" value="Asn_synthase"/>
    <property type="match status" value="1"/>
</dbReference>
<dbReference type="InterPro" id="IPR029055">
    <property type="entry name" value="Ntn_hydrolases_N"/>
</dbReference>
<dbReference type="SUPFAM" id="SSF56235">
    <property type="entry name" value="N-terminal nucleophile aminohydrolases (Ntn hydrolases)"/>
    <property type="match status" value="1"/>
</dbReference>
<dbReference type="AlphaFoldDB" id="A0A178MW66"/>
<evidence type="ECO:0000313" key="12">
    <source>
        <dbReference type="EMBL" id="OAN55072.1"/>
    </source>
</evidence>
<dbReference type="Proteomes" id="UP000078543">
    <property type="component" value="Unassembled WGS sequence"/>
</dbReference>
<evidence type="ECO:0000256" key="4">
    <source>
        <dbReference type="ARBA" id="ARBA00022741"/>
    </source>
</evidence>
<feature type="binding site" evidence="9">
    <location>
        <begin position="362"/>
        <end position="363"/>
    </location>
    <ligand>
        <name>ATP</name>
        <dbReference type="ChEBI" id="CHEBI:30616"/>
    </ligand>
</feature>
<dbReference type="GO" id="GO:0005829">
    <property type="term" value="C:cytosol"/>
    <property type="evidence" value="ECO:0007669"/>
    <property type="project" value="TreeGrafter"/>
</dbReference>
<evidence type="ECO:0000256" key="2">
    <source>
        <dbReference type="ARBA" id="ARBA00005752"/>
    </source>
</evidence>
<feature type="active site" description="For GATase activity" evidence="8">
    <location>
        <position position="2"/>
    </location>
</feature>
<feature type="binding site" evidence="9">
    <location>
        <position position="288"/>
    </location>
    <ligand>
        <name>ATP</name>
        <dbReference type="ChEBI" id="CHEBI:30616"/>
    </ligand>
</feature>
<dbReference type="PIRSF" id="PIRSF001589">
    <property type="entry name" value="Asn_synthetase_glu-h"/>
    <property type="match status" value="1"/>
</dbReference>
<dbReference type="Gene3D" id="3.40.50.620">
    <property type="entry name" value="HUPs"/>
    <property type="match status" value="2"/>
</dbReference>
<proteinExistence type="inferred from homology"/>
<accession>A0A178MW66</accession>
<dbReference type="PANTHER" id="PTHR43284:SF1">
    <property type="entry name" value="ASPARAGINE SYNTHETASE"/>
    <property type="match status" value="1"/>
</dbReference>
<dbReference type="STRING" id="1437059.A6A05_00490"/>
<dbReference type="Gene3D" id="3.60.20.10">
    <property type="entry name" value="Glutamine Phosphoribosylpyrophosphate, subunit 1, domain 1"/>
    <property type="match status" value="1"/>
</dbReference>
<dbReference type="InterPro" id="IPR006426">
    <property type="entry name" value="Asn_synth_AEB"/>
</dbReference>
<reference evidence="12 13" key="1">
    <citation type="submission" date="2016-04" db="EMBL/GenBank/DDBJ databases">
        <title>Draft genome sequence of freshwater magnetotactic bacteria Magnetospirillum marisnigri SP-1 and Magnetospirillum moscoviense BB-1.</title>
        <authorList>
            <person name="Koziaeva V."/>
            <person name="Dziuba M.V."/>
            <person name="Ivanov T.M."/>
            <person name="Kuznetsov B."/>
            <person name="Grouzdev D.S."/>
        </authorList>
    </citation>
    <scope>NUCLEOTIDE SEQUENCE [LARGE SCALE GENOMIC DNA]</scope>
    <source>
        <strain evidence="12 13">BB-1</strain>
    </source>
</reference>
<dbReference type="GO" id="GO:0006529">
    <property type="term" value="P:asparagine biosynthetic process"/>
    <property type="evidence" value="ECO:0007669"/>
    <property type="project" value="UniProtKB-KW"/>
</dbReference>
<gene>
    <name evidence="12" type="ORF">A6A05_00490</name>
</gene>
<dbReference type="GO" id="GO:0004066">
    <property type="term" value="F:asparagine synthase (glutamine-hydrolyzing) activity"/>
    <property type="evidence" value="ECO:0007669"/>
    <property type="project" value="UniProtKB-EC"/>
</dbReference>
<dbReference type="CDD" id="cd00712">
    <property type="entry name" value="AsnB"/>
    <property type="match status" value="1"/>
</dbReference>
<dbReference type="SUPFAM" id="SSF52402">
    <property type="entry name" value="Adenine nucleotide alpha hydrolases-like"/>
    <property type="match status" value="1"/>
</dbReference>
<comment type="catalytic activity">
    <reaction evidence="7">
        <text>L-aspartate + L-glutamine + ATP + H2O = L-asparagine + L-glutamate + AMP + diphosphate + H(+)</text>
        <dbReference type="Rhea" id="RHEA:12228"/>
        <dbReference type="ChEBI" id="CHEBI:15377"/>
        <dbReference type="ChEBI" id="CHEBI:15378"/>
        <dbReference type="ChEBI" id="CHEBI:29985"/>
        <dbReference type="ChEBI" id="CHEBI:29991"/>
        <dbReference type="ChEBI" id="CHEBI:30616"/>
        <dbReference type="ChEBI" id="CHEBI:33019"/>
        <dbReference type="ChEBI" id="CHEBI:58048"/>
        <dbReference type="ChEBI" id="CHEBI:58359"/>
        <dbReference type="ChEBI" id="CHEBI:456215"/>
        <dbReference type="EC" id="6.3.5.4"/>
    </reaction>
</comment>
<dbReference type="OrthoDB" id="9763290at2"/>
<dbReference type="InterPro" id="IPR033738">
    <property type="entry name" value="AsnB_N"/>
</dbReference>
<dbReference type="NCBIfam" id="TIGR01536">
    <property type="entry name" value="asn_synth_AEB"/>
    <property type="match status" value="1"/>
</dbReference>
<dbReference type="Pfam" id="PF13537">
    <property type="entry name" value="GATase_7"/>
    <property type="match status" value="1"/>
</dbReference>
<name>A0A178MW66_9PROT</name>
<evidence type="ECO:0000256" key="7">
    <source>
        <dbReference type="ARBA" id="ARBA00048741"/>
    </source>
</evidence>
<protein>
    <recommendedName>
        <fullName evidence="3">asparagine synthase (glutamine-hydrolyzing)</fullName>
        <ecNumber evidence="3">6.3.5.4</ecNumber>
    </recommendedName>
</protein>
<evidence type="ECO:0000256" key="10">
    <source>
        <dbReference type="PIRSR" id="PIRSR001589-3"/>
    </source>
</evidence>
<dbReference type="CDD" id="cd01991">
    <property type="entry name" value="Asn_synthase_B_C"/>
    <property type="match status" value="1"/>
</dbReference>
<dbReference type="RefSeq" id="WP_068498154.1">
    <property type="nucleotide sequence ID" value="NZ_LWQU01000104.1"/>
</dbReference>
<sequence length="661" mass="71768">MCGIAGFFGIALPEAEAALRLRAMLAGVAHRGPDQHGTCVAPGLGLAVARLAVVEPAAGRQPMVDETGRWALAFNGEVYNHVELRRDLESVGRQFRTRSDTEVLLAALAHWGTDALDRLEGPYALIFADRRDHKVLMARDRFGERPLHYVRQGDGVVAASEIKSLFAWPGIERQLDGAAIQRVSQLWVNLPGETCFQGIAAVPPGHRVEWTPGRFGLVASAAQTSRHGLAIGAAEAAQQVRAALTASIHVRASRCDAPLGVYLSGGLDSTIVAAVAASQRTRLPSFSVAFEDEGFDETDYQDEVARRFGLDHHRVRVSQADISAAFPQAILHAETVQFRSAAAPMLLLSRQVAAAGVKAVVSGEGADEIFLGYDMFKETMFRGRLSELNDDEALAELRALHPYLAHLGAGAGASMLAFYRSFATEKIPGLFSHEVRFAAGGAAQRLFSQRIGADQGPQALAAWLRRRYPEMAELEGLRQAQLVEFETLLAGYLLTSQGDRMMAAHGVEGRCPFLDSAVVDLGWQLPDHLCLAADGTEKAVLKDAFAGLIPDRIRERRKQPYRAPDAVCFLSAVAADWVADLLAPSSLKQCPVIDPVFAERYVQKLRATLPHGIAPRDDQMFMVLLSALLLQHMFVDDYAPPVPVPEDSLAVNLRLGAWRDG</sequence>
<dbReference type="GO" id="GO:0005524">
    <property type="term" value="F:ATP binding"/>
    <property type="evidence" value="ECO:0007669"/>
    <property type="project" value="UniProtKB-KW"/>
</dbReference>
<dbReference type="EC" id="6.3.5.4" evidence="3"/>
<comment type="caution">
    <text evidence="12">The sequence shown here is derived from an EMBL/GenBank/DDBJ whole genome shotgun (WGS) entry which is preliminary data.</text>
</comment>
<dbReference type="InterPro" id="IPR001962">
    <property type="entry name" value="Asn_synthase"/>
</dbReference>
<keyword evidence="5 9" id="KW-0067">ATP-binding</keyword>
<feature type="binding site" evidence="9">
    <location>
        <position position="100"/>
    </location>
    <ligand>
        <name>L-glutamine</name>
        <dbReference type="ChEBI" id="CHEBI:58359"/>
    </ligand>
</feature>
<comment type="pathway">
    <text evidence="1">Amino-acid biosynthesis; L-asparagine biosynthesis; L-asparagine from L-aspartate (L-Gln route): step 1/1.</text>
</comment>
<keyword evidence="13" id="KW-1185">Reference proteome</keyword>
<evidence type="ECO:0000256" key="6">
    <source>
        <dbReference type="ARBA" id="ARBA00022962"/>
    </source>
</evidence>
<dbReference type="PROSITE" id="PS51278">
    <property type="entry name" value="GATASE_TYPE_2"/>
    <property type="match status" value="1"/>
</dbReference>
<keyword evidence="4 9" id="KW-0547">Nucleotide-binding</keyword>
<evidence type="ECO:0000256" key="8">
    <source>
        <dbReference type="PIRSR" id="PIRSR001589-1"/>
    </source>
</evidence>
<evidence type="ECO:0000256" key="1">
    <source>
        <dbReference type="ARBA" id="ARBA00005187"/>
    </source>
</evidence>
<evidence type="ECO:0000313" key="13">
    <source>
        <dbReference type="Proteomes" id="UP000078543"/>
    </source>
</evidence>
<evidence type="ECO:0000256" key="3">
    <source>
        <dbReference type="ARBA" id="ARBA00012737"/>
    </source>
</evidence>
<dbReference type="PANTHER" id="PTHR43284">
    <property type="entry name" value="ASPARAGINE SYNTHETASE (GLUTAMINE-HYDROLYZING)"/>
    <property type="match status" value="1"/>
</dbReference>
<evidence type="ECO:0000256" key="9">
    <source>
        <dbReference type="PIRSR" id="PIRSR001589-2"/>
    </source>
</evidence>
<feature type="site" description="Important for beta-aspartyl-AMP intermediate formation" evidence="10">
    <location>
        <position position="364"/>
    </location>
</feature>
<comment type="similarity">
    <text evidence="2">Belongs to the asparagine synthetase family.</text>
</comment>
<dbReference type="InterPro" id="IPR014729">
    <property type="entry name" value="Rossmann-like_a/b/a_fold"/>
</dbReference>
<keyword evidence="8" id="KW-0028">Amino-acid biosynthesis</keyword>
<evidence type="ECO:0000259" key="11">
    <source>
        <dbReference type="PROSITE" id="PS51278"/>
    </source>
</evidence>
<keyword evidence="8" id="KW-0061">Asparagine biosynthesis</keyword>
<dbReference type="InterPro" id="IPR017932">
    <property type="entry name" value="GATase_2_dom"/>
</dbReference>
<keyword evidence="6 8" id="KW-0315">Glutamine amidotransferase</keyword>
<evidence type="ECO:0000256" key="5">
    <source>
        <dbReference type="ARBA" id="ARBA00022840"/>
    </source>
</evidence>
<organism evidence="12 13">
    <name type="scientific">Magnetospirillum moscoviense</name>
    <dbReference type="NCBI Taxonomy" id="1437059"/>
    <lineage>
        <taxon>Bacteria</taxon>
        <taxon>Pseudomonadati</taxon>
        <taxon>Pseudomonadota</taxon>
        <taxon>Alphaproteobacteria</taxon>
        <taxon>Rhodospirillales</taxon>
        <taxon>Rhodospirillaceae</taxon>
        <taxon>Magnetospirillum</taxon>
    </lineage>
</organism>